<dbReference type="UniPathway" id="UPA00219"/>
<keyword evidence="3" id="KW-0328">Glycosyltransferase</keyword>
<dbReference type="GO" id="GO:0071972">
    <property type="term" value="F:peptidoglycan L,D-transpeptidase activity"/>
    <property type="evidence" value="ECO:0007669"/>
    <property type="project" value="TreeGrafter"/>
</dbReference>
<dbReference type="Gene3D" id="2.40.440.10">
    <property type="entry name" value="L,D-transpeptidase catalytic domain-like"/>
    <property type="match status" value="1"/>
</dbReference>
<dbReference type="AlphaFoldDB" id="A0A842IA76"/>
<dbReference type="GO" id="GO:0071555">
    <property type="term" value="P:cell wall organization"/>
    <property type="evidence" value="ECO:0007669"/>
    <property type="project" value="UniProtKB-UniRule"/>
</dbReference>
<evidence type="ECO:0000259" key="12">
    <source>
        <dbReference type="PROSITE" id="PS52029"/>
    </source>
</evidence>
<evidence type="ECO:0000313" key="14">
    <source>
        <dbReference type="Proteomes" id="UP000555411"/>
    </source>
</evidence>
<keyword evidence="8 9" id="KW-0961">Cell wall biogenesis/degradation</keyword>
<evidence type="ECO:0000256" key="11">
    <source>
        <dbReference type="SAM" id="SignalP"/>
    </source>
</evidence>
<comment type="similarity">
    <text evidence="2">Belongs to the YkuD family.</text>
</comment>
<reference evidence="13 14" key="1">
    <citation type="journal article" date="2017" name="Int. J. Syst. Evol. Microbiol.">
        <title>Gemmobacter straminiformis sp. nov., isolated from an artificial fountain.</title>
        <authorList>
            <person name="Kang J.Y."/>
            <person name="Kim M.J."/>
            <person name="Chun J."/>
            <person name="Son K.P."/>
            <person name="Jahng K.Y."/>
        </authorList>
    </citation>
    <scope>NUCLEOTIDE SEQUENCE [LARGE SCALE GENOMIC DNA]</scope>
    <source>
        <strain evidence="13 14">CAM-8</strain>
    </source>
</reference>
<keyword evidence="11" id="KW-0732">Signal</keyword>
<dbReference type="FunFam" id="2.40.440.10:FF:000002">
    <property type="entry name" value="L,D-transpeptidase ErfK/SrfK"/>
    <property type="match status" value="1"/>
</dbReference>
<organism evidence="13 14">
    <name type="scientific">Paragemmobacter straminiformis</name>
    <dbReference type="NCBI Taxonomy" id="2045119"/>
    <lineage>
        <taxon>Bacteria</taxon>
        <taxon>Pseudomonadati</taxon>
        <taxon>Pseudomonadota</taxon>
        <taxon>Alphaproteobacteria</taxon>
        <taxon>Rhodobacterales</taxon>
        <taxon>Paracoccaceae</taxon>
        <taxon>Paragemmobacter</taxon>
    </lineage>
</organism>
<sequence>MVFHSLTKAAALLALLTAAACAPKPAVEEAPASVPPEYQAVQDGEFLIPAVEPLHLFGTNSRTEVEFAGDEKPGTVVVDVNARRLYYVLEGNRAIRYAIAVGREGLSFKGTGYVGRKAEWPSWQPTANMIKTRPDMYAEYAAGLPGGLENPLGARAMYLYRNGRDTMFRIHGTIDNASIGRATSAGCIRLFNQDAIDLFNRVETGDKVKVRTLEESLAAEGPFMDDAYGRAVPDTEENRAQVEIDKQKIIEEEAAKVEAERLAAEAAEKQAAKDEKRRLRICRNRGIAEADCPTLDVLTGKAEEVAVAG</sequence>
<accession>A0A842IA76</accession>
<gene>
    <name evidence="13" type="ORF">H7F16_12410</name>
</gene>
<evidence type="ECO:0000256" key="4">
    <source>
        <dbReference type="ARBA" id="ARBA00022679"/>
    </source>
</evidence>
<evidence type="ECO:0000256" key="3">
    <source>
        <dbReference type="ARBA" id="ARBA00022676"/>
    </source>
</evidence>
<dbReference type="PANTHER" id="PTHR30582">
    <property type="entry name" value="L,D-TRANSPEPTIDASE"/>
    <property type="match status" value="1"/>
</dbReference>
<keyword evidence="7 9" id="KW-0573">Peptidoglycan synthesis</keyword>
<evidence type="ECO:0000313" key="13">
    <source>
        <dbReference type="EMBL" id="MBC2836313.1"/>
    </source>
</evidence>
<dbReference type="CDD" id="cd16913">
    <property type="entry name" value="YkuD_like"/>
    <property type="match status" value="1"/>
</dbReference>
<keyword evidence="6 9" id="KW-0133">Cell shape</keyword>
<dbReference type="PANTHER" id="PTHR30582:SF24">
    <property type="entry name" value="L,D-TRANSPEPTIDASE ERFK_SRFK-RELATED"/>
    <property type="match status" value="1"/>
</dbReference>
<feature type="active site" description="Nucleophile" evidence="9">
    <location>
        <position position="187"/>
    </location>
</feature>
<dbReference type="SUPFAM" id="SSF141523">
    <property type="entry name" value="L,D-transpeptidase catalytic domain-like"/>
    <property type="match status" value="1"/>
</dbReference>
<feature type="domain" description="L,D-TPase catalytic" evidence="12">
    <location>
        <begin position="74"/>
        <end position="211"/>
    </location>
</feature>
<keyword evidence="5" id="KW-0378">Hydrolase</keyword>
<feature type="chain" id="PRO_5032817541" evidence="11">
    <location>
        <begin position="23"/>
        <end position="309"/>
    </location>
</feature>
<dbReference type="PROSITE" id="PS52029">
    <property type="entry name" value="LD_TPASE"/>
    <property type="match status" value="1"/>
</dbReference>
<protein>
    <submittedName>
        <fullName evidence="13">L,D-transpeptidase</fullName>
    </submittedName>
</protein>
<dbReference type="InterPro" id="IPR005490">
    <property type="entry name" value="LD_TPept_cat_dom"/>
</dbReference>
<dbReference type="EMBL" id="JACLQD010000003">
    <property type="protein sequence ID" value="MBC2836313.1"/>
    <property type="molecule type" value="Genomic_DNA"/>
</dbReference>
<dbReference type="GO" id="GO:0016757">
    <property type="term" value="F:glycosyltransferase activity"/>
    <property type="evidence" value="ECO:0007669"/>
    <property type="project" value="UniProtKB-KW"/>
</dbReference>
<dbReference type="GO" id="GO:0005576">
    <property type="term" value="C:extracellular region"/>
    <property type="evidence" value="ECO:0007669"/>
    <property type="project" value="TreeGrafter"/>
</dbReference>
<evidence type="ECO:0000256" key="8">
    <source>
        <dbReference type="ARBA" id="ARBA00023316"/>
    </source>
</evidence>
<dbReference type="GO" id="GO:0018104">
    <property type="term" value="P:peptidoglycan-protein cross-linking"/>
    <property type="evidence" value="ECO:0007669"/>
    <property type="project" value="TreeGrafter"/>
</dbReference>
<feature type="active site" description="Proton donor/acceptor" evidence="9">
    <location>
        <position position="171"/>
    </location>
</feature>
<evidence type="ECO:0000256" key="10">
    <source>
        <dbReference type="SAM" id="Coils"/>
    </source>
</evidence>
<evidence type="ECO:0000256" key="1">
    <source>
        <dbReference type="ARBA" id="ARBA00004752"/>
    </source>
</evidence>
<dbReference type="GO" id="GO:0008360">
    <property type="term" value="P:regulation of cell shape"/>
    <property type="evidence" value="ECO:0007669"/>
    <property type="project" value="UniProtKB-UniRule"/>
</dbReference>
<feature type="coiled-coil region" evidence="10">
    <location>
        <begin position="249"/>
        <end position="279"/>
    </location>
</feature>
<comment type="caution">
    <text evidence="13">The sequence shown here is derived from an EMBL/GenBank/DDBJ whole genome shotgun (WGS) entry which is preliminary data.</text>
</comment>
<comment type="pathway">
    <text evidence="1 9">Cell wall biogenesis; peptidoglycan biosynthesis.</text>
</comment>
<keyword evidence="14" id="KW-1185">Reference proteome</keyword>
<evidence type="ECO:0000256" key="7">
    <source>
        <dbReference type="ARBA" id="ARBA00022984"/>
    </source>
</evidence>
<dbReference type="InterPro" id="IPR038063">
    <property type="entry name" value="Transpep_catalytic_dom"/>
</dbReference>
<evidence type="ECO:0000256" key="9">
    <source>
        <dbReference type="PROSITE-ProRule" id="PRU01373"/>
    </source>
</evidence>
<keyword evidence="4" id="KW-0808">Transferase</keyword>
<evidence type="ECO:0000256" key="5">
    <source>
        <dbReference type="ARBA" id="ARBA00022801"/>
    </source>
</evidence>
<dbReference type="Proteomes" id="UP000555411">
    <property type="component" value="Unassembled WGS sequence"/>
</dbReference>
<dbReference type="InterPro" id="IPR050979">
    <property type="entry name" value="LD-transpeptidase"/>
</dbReference>
<evidence type="ECO:0000256" key="6">
    <source>
        <dbReference type="ARBA" id="ARBA00022960"/>
    </source>
</evidence>
<evidence type="ECO:0000256" key="2">
    <source>
        <dbReference type="ARBA" id="ARBA00005992"/>
    </source>
</evidence>
<proteinExistence type="inferred from homology"/>
<feature type="signal peptide" evidence="11">
    <location>
        <begin position="1"/>
        <end position="22"/>
    </location>
</feature>
<name>A0A842IA76_9RHOB</name>
<dbReference type="Pfam" id="PF03734">
    <property type="entry name" value="YkuD"/>
    <property type="match status" value="1"/>
</dbReference>
<keyword evidence="10" id="KW-0175">Coiled coil</keyword>